<gene>
    <name evidence="1" type="ORF">A4U53_028910</name>
</gene>
<proteinExistence type="predicted"/>
<evidence type="ECO:0000313" key="1">
    <source>
        <dbReference type="EMBL" id="XKM40033.1"/>
    </source>
</evidence>
<reference evidence="1" key="1">
    <citation type="submission" date="2024-10" db="EMBL/GenBank/DDBJ databases">
        <title>Strain of Rhizobium-related bacteria isolated fromm roots of Vavilovia formosa.</title>
        <authorList>
            <person name="Kimeklis A."/>
            <person name="Afonin A."/>
        </authorList>
    </citation>
    <scope>NUCLEOTIDE SEQUENCE</scope>
    <source>
        <strain evidence="1">Vaf-46</strain>
    </source>
</reference>
<sequence>MNVMKDFQITRRGFGFLAAGVAASAMLPLSARAAGGGAVAATFPGSWEDAYRTVLTPMVKDAGYDLTIAPAMAQDQLAKIMASPGNPPYDTLLMSPGQMAVAIEKDLIQKIDPSKLKNWGMLDPSFQGEYGPTVTIEVNGIAYNPDLVPKPKGYRDLFENPAYSGKVSWTGFASNTAVMAYTEIAKIFGSGPNDMDAVFKLFKDHPEHLKGVVDSTNHQMTLFQQGEIAVFMCSTGNVAHLKSLGLNAEFVHPETGSPAAPVNIHLTKGSANLDAAYAYMDAAISKAAQDQLKEPPTEMFPTNKDVALTPGIEAYVTRDQIKTMVYPDWVAINKNRDDWIRQFDASSPVEVT</sequence>
<dbReference type="Proteomes" id="UP000078465">
    <property type="component" value="Chromosome"/>
</dbReference>
<evidence type="ECO:0000313" key="2">
    <source>
        <dbReference type="Proteomes" id="UP000078465"/>
    </source>
</evidence>
<dbReference type="EMBL" id="CP171853">
    <property type="protein sequence ID" value="XKM40033.1"/>
    <property type="molecule type" value="Genomic_DNA"/>
</dbReference>
<protein>
    <submittedName>
        <fullName evidence="1">PotD/PotF family extracellular solute-binding protein</fullName>
    </submittedName>
</protein>
<name>A0ACD5ELP3_9HYPH</name>
<organism evidence="1 2">
    <name type="scientific">Rhizobium ruizarguesonis</name>
    <dbReference type="NCBI Taxonomy" id="2081791"/>
    <lineage>
        <taxon>Bacteria</taxon>
        <taxon>Pseudomonadati</taxon>
        <taxon>Pseudomonadota</taxon>
        <taxon>Alphaproteobacteria</taxon>
        <taxon>Hyphomicrobiales</taxon>
        <taxon>Rhizobiaceae</taxon>
        <taxon>Rhizobium/Agrobacterium group</taxon>
        <taxon>Rhizobium</taxon>
    </lineage>
</organism>
<accession>A0ACD5ELP3</accession>